<name>A0A8T0HG46_CERPU</name>
<evidence type="ECO:0000256" key="1">
    <source>
        <dbReference type="ARBA" id="ARBA00022737"/>
    </source>
</evidence>
<dbReference type="PANTHER" id="PTHR31096">
    <property type="entry name" value="ACT DOMAIN-CONTAINING PROTEIN ACR4-RELATED"/>
    <property type="match status" value="1"/>
</dbReference>
<dbReference type="PANTHER" id="PTHR31096:SF65">
    <property type="entry name" value="ACT DOMAIN-CONTAINING PROTEIN ACR9"/>
    <property type="match status" value="1"/>
</dbReference>
<dbReference type="AlphaFoldDB" id="A0A8T0HG46"/>
<dbReference type="SUPFAM" id="SSF55021">
    <property type="entry name" value="ACT-like"/>
    <property type="match status" value="2"/>
</dbReference>
<dbReference type="EMBL" id="CM026427">
    <property type="protein sequence ID" value="KAG0570736.1"/>
    <property type="molecule type" value="Genomic_DNA"/>
</dbReference>
<dbReference type="InterPro" id="IPR056816">
    <property type="entry name" value="ACR2/9/10_N"/>
</dbReference>
<protein>
    <recommendedName>
        <fullName evidence="2">ACT domain-containing protein</fullName>
    </recommendedName>
</protein>
<keyword evidence="4" id="KW-1185">Reference proteome</keyword>
<dbReference type="Pfam" id="PF24914">
    <property type="entry name" value="ACR10_N"/>
    <property type="match status" value="1"/>
</dbReference>
<evidence type="ECO:0000259" key="2">
    <source>
        <dbReference type="PROSITE" id="PS51671"/>
    </source>
</evidence>
<dbReference type="InterPro" id="IPR002912">
    <property type="entry name" value="ACT_dom"/>
</dbReference>
<accession>A0A8T0HG46</accession>
<dbReference type="InterPro" id="IPR056805">
    <property type="entry name" value="ACT_ACR9/10_C"/>
</dbReference>
<evidence type="ECO:0000313" key="3">
    <source>
        <dbReference type="EMBL" id="KAG0570736.1"/>
    </source>
</evidence>
<reference evidence="3 4" key="1">
    <citation type="submission" date="2020-06" db="EMBL/GenBank/DDBJ databases">
        <title>WGS assembly of Ceratodon purpureus strain R40.</title>
        <authorList>
            <person name="Carey S.B."/>
            <person name="Jenkins J."/>
            <person name="Shu S."/>
            <person name="Lovell J.T."/>
            <person name="Sreedasyam A."/>
            <person name="Maumus F."/>
            <person name="Tiley G.P."/>
            <person name="Fernandez-Pozo N."/>
            <person name="Barry K."/>
            <person name="Chen C."/>
            <person name="Wang M."/>
            <person name="Lipzen A."/>
            <person name="Daum C."/>
            <person name="Saski C.A."/>
            <person name="Payton A.C."/>
            <person name="Mcbreen J.C."/>
            <person name="Conrad R.E."/>
            <person name="Kollar L.M."/>
            <person name="Olsson S."/>
            <person name="Huttunen S."/>
            <person name="Landis J.B."/>
            <person name="Wickett N.J."/>
            <person name="Johnson M.G."/>
            <person name="Rensing S.A."/>
            <person name="Grimwood J."/>
            <person name="Schmutz J."/>
            <person name="Mcdaniel S.F."/>
        </authorList>
    </citation>
    <scope>NUCLEOTIDE SEQUENCE [LARGE SCALE GENOMIC DNA]</scope>
    <source>
        <strain evidence="3 4">R40</strain>
    </source>
</reference>
<comment type="caution">
    <text evidence="3">The sequence shown here is derived from an EMBL/GenBank/DDBJ whole genome shotgun (WGS) entry which is preliminary data.</text>
</comment>
<organism evidence="3 4">
    <name type="scientific">Ceratodon purpureus</name>
    <name type="common">Fire moss</name>
    <name type="synonym">Dicranum purpureum</name>
    <dbReference type="NCBI Taxonomy" id="3225"/>
    <lineage>
        <taxon>Eukaryota</taxon>
        <taxon>Viridiplantae</taxon>
        <taxon>Streptophyta</taxon>
        <taxon>Embryophyta</taxon>
        <taxon>Bryophyta</taxon>
        <taxon>Bryophytina</taxon>
        <taxon>Bryopsida</taxon>
        <taxon>Dicranidae</taxon>
        <taxon>Pseudoditrichales</taxon>
        <taxon>Ditrichaceae</taxon>
        <taxon>Ceratodon</taxon>
    </lineage>
</organism>
<sequence length="422" mass="47358">MGIFNEEYVVVRRGKDPGDPSEITINCPDKVGLGCDLARIVFEFGLSVTKGDLSTDGRWCFVVLWVIPKSSLSLVRWSLLKQRLENICPSALASMLPPVAPPVPESKRVLLLQVCSSDRTGLLHDVAQKLWEMELTIHKVKVSTTPDGRAIDLFFVTDNRNELPWKKRAEEVTKQLKEFLGELCSFCEINPAGPECGGLTCFPLPATMTKDIFYDDPATFEQDRAKSVNDLTGCENPANRVVVNVDNSISPVHSLLQVTCKSRKGLLYDCLRTVKDFNLKVAHGRIAMLAGGNSELSMFVLDPHGRKITDVQEQKVLVQCMEEEVGHPVRIKVGTRGIDTELLVATPIEKCGRGRPRVLYDVTLALKMLNICIFKADIGRHAYNDKQWEIYRFLLVDREELSLVSTRMRNLIVDRVRHVLLG</sequence>
<gene>
    <name evidence="3" type="ORF">KC19_6G184000</name>
</gene>
<dbReference type="InterPro" id="IPR040217">
    <property type="entry name" value="ACR1-12"/>
</dbReference>
<dbReference type="Proteomes" id="UP000822688">
    <property type="component" value="Chromosome 6"/>
</dbReference>
<feature type="domain" description="ACT" evidence="2">
    <location>
        <begin position="111"/>
        <end position="194"/>
    </location>
</feature>
<dbReference type="InterPro" id="IPR045865">
    <property type="entry name" value="ACT-like_dom_sf"/>
</dbReference>
<proteinExistence type="predicted"/>
<keyword evidence="1" id="KW-0677">Repeat</keyword>
<evidence type="ECO:0000313" key="4">
    <source>
        <dbReference type="Proteomes" id="UP000822688"/>
    </source>
</evidence>
<dbReference type="Pfam" id="PF24931">
    <property type="entry name" value="ACT_ACR9_3rd"/>
    <property type="match status" value="1"/>
</dbReference>
<dbReference type="Pfam" id="PF24926">
    <property type="entry name" value="ACT_ACR9_C"/>
    <property type="match status" value="1"/>
</dbReference>
<dbReference type="PROSITE" id="PS51671">
    <property type="entry name" value="ACT"/>
    <property type="match status" value="1"/>
</dbReference>